<dbReference type="SUPFAM" id="SSF53335">
    <property type="entry name" value="S-adenosyl-L-methionine-dependent methyltransferases"/>
    <property type="match status" value="1"/>
</dbReference>
<dbReference type="CDD" id="cd02440">
    <property type="entry name" value="AdoMet_MTases"/>
    <property type="match status" value="1"/>
</dbReference>
<proteinExistence type="predicted"/>
<feature type="domain" description="Methyltransferase" evidence="1">
    <location>
        <begin position="115"/>
        <end position="225"/>
    </location>
</feature>
<dbReference type="Proteomes" id="UP000294933">
    <property type="component" value="Unassembled WGS sequence"/>
</dbReference>
<dbReference type="AlphaFoldDB" id="A0A4Y7PVR1"/>
<accession>A0A4Y7PVR1</accession>
<protein>
    <submittedName>
        <fullName evidence="2">S-adenosyl-L-methionine-dependent methyltransferase</fullName>
    </submittedName>
</protein>
<keyword evidence="2" id="KW-0489">Methyltransferase</keyword>
<dbReference type="Pfam" id="PF13847">
    <property type="entry name" value="Methyltransf_31"/>
    <property type="match status" value="1"/>
</dbReference>
<dbReference type="GO" id="GO:0008168">
    <property type="term" value="F:methyltransferase activity"/>
    <property type="evidence" value="ECO:0007669"/>
    <property type="project" value="UniProtKB-KW"/>
</dbReference>
<dbReference type="PANTHER" id="PTHR43591">
    <property type="entry name" value="METHYLTRANSFERASE"/>
    <property type="match status" value="1"/>
</dbReference>
<dbReference type="InterPro" id="IPR025714">
    <property type="entry name" value="Methyltranfer_dom"/>
</dbReference>
<dbReference type="VEuPathDB" id="FungiDB:BD410DRAFT_842372"/>
<dbReference type="GO" id="GO:0032259">
    <property type="term" value="P:methylation"/>
    <property type="evidence" value="ECO:0007669"/>
    <property type="project" value="UniProtKB-KW"/>
</dbReference>
<keyword evidence="2" id="KW-0808">Transferase</keyword>
<dbReference type="OrthoDB" id="2013972at2759"/>
<reference evidence="2 3" key="1">
    <citation type="submission" date="2018-06" db="EMBL/GenBank/DDBJ databases">
        <title>A transcriptomic atlas of mushroom development highlights an independent origin of complex multicellularity.</title>
        <authorList>
            <consortium name="DOE Joint Genome Institute"/>
            <person name="Krizsan K."/>
            <person name="Almasi E."/>
            <person name="Merenyi Z."/>
            <person name="Sahu N."/>
            <person name="Viragh M."/>
            <person name="Koszo T."/>
            <person name="Mondo S."/>
            <person name="Kiss B."/>
            <person name="Balint B."/>
            <person name="Kues U."/>
            <person name="Barry K."/>
            <person name="Hegedus J.C."/>
            <person name="Henrissat B."/>
            <person name="Johnson J."/>
            <person name="Lipzen A."/>
            <person name="Ohm R."/>
            <person name="Nagy I."/>
            <person name="Pangilinan J."/>
            <person name="Yan J."/>
            <person name="Xiong Y."/>
            <person name="Grigoriev I.V."/>
            <person name="Hibbett D.S."/>
            <person name="Nagy L.G."/>
        </authorList>
    </citation>
    <scope>NUCLEOTIDE SEQUENCE [LARGE SCALE GENOMIC DNA]</scope>
    <source>
        <strain evidence="2 3">SZMC22713</strain>
    </source>
</reference>
<dbReference type="PANTHER" id="PTHR43591:SF31">
    <property type="entry name" value="LAEA-LIKE, PUTATIVE (AFU_ORTHOLOGUE AFUA_8G01930)-RELATED"/>
    <property type="match status" value="1"/>
</dbReference>
<gene>
    <name evidence="2" type="ORF">BD410DRAFT_842372</name>
</gene>
<keyword evidence="3" id="KW-1185">Reference proteome</keyword>
<evidence type="ECO:0000259" key="1">
    <source>
        <dbReference type="Pfam" id="PF13847"/>
    </source>
</evidence>
<dbReference type="Gene3D" id="3.40.50.150">
    <property type="entry name" value="Vaccinia Virus protein VP39"/>
    <property type="match status" value="1"/>
</dbReference>
<evidence type="ECO:0000313" key="3">
    <source>
        <dbReference type="Proteomes" id="UP000294933"/>
    </source>
</evidence>
<sequence>MSGSDFSFGTRASGSRGHHSAVIDDVDMESVHSSLTSAPSVYSYNSSRDGTTLLRFVQGRAFNAQNDLYFFPADEEEFTRLEKNDLKHLVAIGRLYVEQEKVQRILAPSPPLPKQILDLGTGTAGWAMAMAQEFPHAEVIGIDLAPNTSRFPLPPNCRLEIDDFNLGLPHYYNSCDLVHSRAVANGVQDFKWYINEAAKCLKPGGMLLMTEGNHNLLNAAKEHQECAFGEGGPGQSWFARALFEGHNTLKRRGSSVDARVLLENLMIECPLLTDVGAHTRLMPVGPWDRGSTPEEDQQKRILGILTRQTSIDLIGAMEPLYVSAGYSAADVKQMVDGTKNELNQLTEHMYMKWKYAYGTRNTVPIPTDDECEPEKSFQERH</sequence>
<dbReference type="EMBL" id="ML170200">
    <property type="protein sequence ID" value="TDL19128.1"/>
    <property type="molecule type" value="Genomic_DNA"/>
</dbReference>
<evidence type="ECO:0000313" key="2">
    <source>
        <dbReference type="EMBL" id="TDL19128.1"/>
    </source>
</evidence>
<name>A0A4Y7PVR1_9AGAM</name>
<dbReference type="STRING" id="50990.A0A4Y7PVR1"/>
<organism evidence="2 3">
    <name type="scientific">Rickenella mellea</name>
    <dbReference type="NCBI Taxonomy" id="50990"/>
    <lineage>
        <taxon>Eukaryota</taxon>
        <taxon>Fungi</taxon>
        <taxon>Dikarya</taxon>
        <taxon>Basidiomycota</taxon>
        <taxon>Agaricomycotina</taxon>
        <taxon>Agaricomycetes</taxon>
        <taxon>Hymenochaetales</taxon>
        <taxon>Rickenellaceae</taxon>
        <taxon>Rickenella</taxon>
    </lineage>
</organism>
<dbReference type="InterPro" id="IPR029063">
    <property type="entry name" value="SAM-dependent_MTases_sf"/>
</dbReference>